<reference evidence="1 2" key="1">
    <citation type="submission" date="2018-11" db="EMBL/GenBank/DDBJ databases">
        <authorList>
            <consortium name="Pathogen Informatics"/>
        </authorList>
    </citation>
    <scope>NUCLEOTIDE SEQUENCE [LARGE SCALE GENOMIC DNA]</scope>
</reference>
<dbReference type="OrthoDB" id="1431934at2759"/>
<name>A0A3P7LPD3_DIBLA</name>
<dbReference type="AlphaFoldDB" id="A0A3P7LPD3"/>
<keyword evidence="2" id="KW-1185">Reference proteome</keyword>
<evidence type="ECO:0000313" key="1">
    <source>
        <dbReference type="EMBL" id="VDN13517.1"/>
    </source>
</evidence>
<dbReference type="EMBL" id="UYRU01056594">
    <property type="protein sequence ID" value="VDN13517.1"/>
    <property type="molecule type" value="Genomic_DNA"/>
</dbReference>
<sequence length="107" mass="11824">MVARYRQAGANGRAQMEVEYGKANLDQLITEYESNEVIKKECKRCPRCNAPIQVGLPNKAIQTEGVKSGVCEARFGTTGKQRHSVRLTVNPVDASNDRGLVLTLYRG</sequence>
<dbReference type="Proteomes" id="UP000281553">
    <property type="component" value="Unassembled WGS sequence"/>
</dbReference>
<evidence type="ECO:0000313" key="2">
    <source>
        <dbReference type="Proteomes" id="UP000281553"/>
    </source>
</evidence>
<gene>
    <name evidence="1" type="ORF">DILT_LOCUS9348</name>
</gene>
<accession>A0A3P7LPD3</accession>
<protein>
    <submittedName>
        <fullName evidence="1">Uncharacterized protein</fullName>
    </submittedName>
</protein>
<proteinExistence type="predicted"/>
<organism evidence="1 2">
    <name type="scientific">Dibothriocephalus latus</name>
    <name type="common">Fish tapeworm</name>
    <name type="synonym">Diphyllobothrium latum</name>
    <dbReference type="NCBI Taxonomy" id="60516"/>
    <lineage>
        <taxon>Eukaryota</taxon>
        <taxon>Metazoa</taxon>
        <taxon>Spiralia</taxon>
        <taxon>Lophotrochozoa</taxon>
        <taxon>Platyhelminthes</taxon>
        <taxon>Cestoda</taxon>
        <taxon>Eucestoda</taxon>
        <taxon>Diphyllobothriidea</taxon>
        <taxon>Diphyllobothriidae</taxon>
        <taxon>Dibothriocephalus</taxon>
    </lineage>
</organism>